<dbReference type="EMBL" id="JAPFFF010000008">
    <property type="protein sequence ID" value="KAK8884825.1"/>
    <property type="molecule type" value="Genomic_DNA"/>
</dbReference>
<dbReference type="Proteomes" id="UP001470230">
    <property type="component" value="Unassembled WGS sequence"/>
</dbReference>
<proteinExistence type="predicted"/>
<evidence type="ECO:0000313" key="2">
    <source>
        <dbReference type="Proteomes" id="UP001470230"/>
    </source>
</evidence>
<comment type="caution">
    <text evidence="1">The sequence shown here is derived from an EMBL/GenBank/DDBJ whole genome shotgun (WGS) entry which is preliminary data.</text>
</comment>
<gene>
    <name evidence="1" type="ORF">M9Y10_043946</name>
</gene>
<evidence type="ECO:0000313" key="1">
    <source>
        <dbReference type="EMBL" id="KAK8884825.1"/>
    </source>
</evidence>
<evidence type="ECO:0008006" key="3">
    <source>
        <dbReference type="Google" id="ProtNLM"/>
    </source>
</evidence>
<organism evidence="1 2">
    <name type="scientific">Tritrichomonas musculus</name>
    <dbReference type="NCBI Taxonomy" id="1915356"/>
    <lineage>
        <taxon>Eukaryota</taxon>
        <taxon>Metamonada</taxon>
        <taxon>Parabasalia</taxon>
        <taxon>Tritrichomonadida</taxon>
        <taxon>Tritrichomonadidae</taxon>
        <taxon>Tritrichomonas</taxon>
    </lineage>
</organism>
<keyword evidence="2" id="KW-1185">Reference proteome</keyword>
<reference evidence="1 2" key="1">
    <citation type="submission" date="2024-04" db="EMBL/GenBank/DDBJ databases">
        <title>Tritrichomonas musculus Genome.</title>
        <authorList>
            <person name="Alves-Ferreira E."/>
            <person name="Grigg M."/>
            <person name="Lorenzi H."/>
            <person name="Galac M."/>
        </authorList>
    </citation>
    <scope>NUCLEOTIDE SEQUENCE [LARGE SCALE GENOMIC DNA]</scope>
    <source>
        <strain evidence="1 2">EAF2021</strain>
    </source>
</reference>
<name>A0ABR2K418_9EUKA</name>
<accession>A0ABR2K418</accession>
<protein>
    <recommendedName>
        <fullName evidence="3">Alcohol acetyltransferase</fullName>
    </recommendedName>
</protein>
<sequence length="444" mass="49600">MEASPFEKNLCAATVRASAQLSYILTKEEASSLLHEISSTYPILNERYDNGKFYSGSNPIITESELDFDGSFEDENQSDCAFMTKVMSSYFSSNNVELFIIKRKRSNALFINKNQCAVLLSISHTLCDGALVAQILGDLLSLSILKHTNGSTQLYTRPKVEHISQLEIVKDLKPGLQNPEDFEKERKYDLITIPQPLKENMDPNTSGPLFYKGICFNFDISKIIEVCHSIKVRPQAFLTAADIFSIHGAVNEISIKQNFLNDPNKPFSIISQVSVNTRKLIHINPLSATCYAAPVFIMSNIDNEINGRSLMIYIQSEINEKVEKYSVPHLKAYCEGKFPPVANQSWASNVGIVESEIPIYVQGGASQIPEAARNIRGFTSHAITTKSKIKDAFPSEKAGNIVLTFMSPTCDDQFVDAMTRRFEWFLRHPSEALEVKILGGNIPC</sequence>